<dbReference type="EMBL" id="GBRH01185969">
    <property type="protein sequence ID" value="JAE11927.1"/>
    <property type="molecule type" value="Transcribed_RNA"/>
</dbReference>
<proteinExistence type="predicted"/>
<protein>
    <submittedName>
        <fullName evidence="1">Uncharacterized protein</fullName>
    </submittedName>
</protein>
<reference evidence="1" key="2">
    <citation type="journal article" date="2015" name="Data Brief">
        <title>Shoot transcriptome of the giant reed, Arundo donax.</title>
        <authorList>
            <person name="Barrero R.A."/>
            <person name="Guerrero F.D."/>
            <person name="Moolhuijzen P."/>
            <person name="Goolsby J.A."/>
            <person name="Tidwell J."/>
            <person name="Bellgard S.E."/>
            <person name="Bellgard M.I."/>
        </authorList>
    </citation>
    <scope>NUCLEOTIDE SEQUENCE</scope>
    <source>
        <tissue evidence="1">Shoot tissue taken approximately 20 cm above the soil surface</tissue>
    </source>
</reference>
<organism evidence="1">
    <name type="scientific">Arundo donax</name>
    <name type="common">Giant reed</name>
    <name type="synonym">Donax arundinaceus</name>
    <dbReference type="NCBI Taxonomy" id="35708"/>
    <lineage>
        <taxon>Eukaryota</taxon>
        <taxon>Viridiplantae</taxon>
        <taxon>Streptophyta</taxon>
        <taxon>Embryophyta</taxon>
        <taxon>Tracheophyta</taxon>
        <taxon>Spermatophyta</taxon>
        <taxon>Magnoliopsida</taxon>
        <taxon>Liliopsida</taxon>
        <taxon>Poales</taxon>
        <taxon>Poaceae</taxon>
        <taxon>PACMAD clade</taxon>
        <taxon>Arundinoideae</taxon>
        <taxon>Arundineae</taxon>
        <taxon>Arundo</taxon>
    </lineage>
</organism>
<reference evidence="1" key="1">
    <citation type="submission" date="2014-09" db="EMBL/GenBank/DDBJ databases">
        <authorList>
            <person name="Magalhaes I.L.F."/>
            <person name="Oliveira U."/>
            <person name="Santos F.R."/>
            <person name="Vidigal T.H.D.A."/>
            <person name="Brescovit A.D."/>
            <person name="Santos A.J."/>
        </authorList>
    </citation>
    <scope>NUCLEOTIDE SEQUENCE</scope>
    <source>
        <tissue evidence="1">Shoot tissue taken approximately 20 cm above the soil surface</tissue>
    </source>
</reference>
<evidence type="ECO:0000313" key="1">
    <source>
        <dbReference type="EMBL" id="JAE11927.1"/>
    </source>
</evidence>
<dbReference type="EMBL" id="GBRH01176037">
    <property type="protein sequence ID" value="JAE21859.1"/>
    <property type="molecule type" value="Transcribed_RNA"/>
</dbReference>
<dbReference type="AlphaFoldDB" id="A0A0A9FHV3"/>
<name>A0A0A9FHV3_ARUDO</name>
<sequence>MMVCSSCRLNLPLLMSGRR</sequence>
<accession>A0A0A9FHV3</accession>